<proteinExistence type="predicted"/>
<dbReference type="RefSeq" id="WP_306843640.1">
    <property type="nucleotide sequence ID" value="NZ_JAUSRL010000003.1"/>
</dbReference>
<reference evidence="1 2" key="1">
    <citation type="submission" date="2023-07" db="EMBL/GenBank/DDBJ databases">
        <title>Sorghum-associated microbial communities from plants grown in Nebraska, USA.</title>
        <authorList>
            <person name="Schachtman D."/>
        </authorList>
    </citation>
    <scope>NUCLEOTIDE SEQUENCE [LARGE SCALE GENOMIC DNA]</scope>
    <source>
        <strain evidence="1 2">CC351</strain>
    </source>
</reference>
<sequence length="173" mass="20996">MDWKIIKENYSNYVGPYKNLKEEFIWLNNEFYSYEVDTDERWNNINSKEKQLERIYRSKSSKKTEGFKLGLFIYEESIIDLVEAIDLVLSKLKNTEENSFQITRLIAHLYVEKKNVNRFRDCKKIKSLFYDRIKSIIYDCLNGELEHYFIKKANILYLESKLDIAQMYHEKNK</sequence>
<protein>
    <submittedName>
        <fullName evidence="1">Uncharacterized protein</fullName>
    </submittedName>
</protein>
<name>A0ABT9SNK6_9FLAO</name>
<gene>
    <name evidence="1" type="ORF">J2T04_002270</name>
</gene>
<organism evidence="1 2">
    <name type="scientific">Chryseobacterium lathyri</name>
    <dbReference type="NCBI Taxonomy" id="395933"/>
    <lineage>
        <taxon>Bacteria</taxon>
        <taxon>Pseudomonadati</taxon>
        <taxon>Bacteroidota</taxon>
        <taxon>Flavobacteriia</taxon>
        <taxon>Flavobacteriales</taxon>
        <taxon>Weeksellaceae</taxon>
        <taxon>Chryseobacterium group</taxon>
        <taxon>Chryseobacterium</taxon>
    </lineage>
</organism>
<comment type="caution">
    <text evidence="1">The sequence shown here is derived from an EMBL/GenBank/DDBJ whole genome shotgun (WGS) entry which is preliminary data.</text>
</comment>
<accession>A0ABT9SNK6</accession>
<dbReference type="Proteomes" id="UP001235513">
    <property type="component" value="Unassembled WGS sequence"/>
</dbReference>
<keyword evidence="2" id="KW-1185">Reference proteome</keyword>
<dbReference type="EMBL" id="JAUSRL010000003">
    <property type="protein sequence ID" value="MDP9960386.1"/>
    <property type="molecule type" value="Genomic_DNA"/>
</dbReference>
<evidence type="ECO:0000313" key="1">
    <source>
        <dbReference type="EMBL" id="MDP9960386.1"/>
    </source>
</evidence>
<evidence type="ECO:0000313" key="2">
    <source>
        <dbReference type="Proteomes" id="UP001235513"/>
    </source>
</evidence>